<organism evidence="8 9">
    <name type="scientific">Desulfocicer vacuolatum DSM 3385</name>
    <dbReference type="NCBI Taxonomy" id="1121400"/>
    <lineage>
        <taxon>Bacteria</taxon>
        <taxon>Pseudomonadati</taxon>
        <taxon>Thermodesulfobacteriota</taxon>
        <taxon>Desulfobacteria</taxon>
        <taxon>Desulfobacterales</taxon>
        <taxon>Desulfobacteraceae</taxon>
        <taxon>Desulfocicer</taxon>
    </lineage>
</organism>
<dbReference type="OrthoDB" id="9805030at2"/>
<dbReference type="GO" id="GO:0005524">
    <property type="term" value="F:ATP binding"/>
    <property type="evidence" value="ECO:0007669"/>
    <property type="project" value="UniProtKB-UniRule"/>
</dbReference>
<dbReference type="Pfam" id="PF00406">
    <property type="entry name" value="ADK"/>
    <property type="match status" value="1"/>
</dbReference>
<dbReference type="NCBIfam" id="TIGR01351">
    <property type="entry name" value="adk"/>
    <property type="match status" value="1"/>
</dbReference>
<feature type="binding site" evidence="5">
    <location>
        <begin position="85"/>
        <end position="88"/>
    </location>
    <ligand>
        <name>AMP</name>
        <dbReference type="ChEBI" id="CHEBI:456215"/>
    </ligand>
</feature>
<comment type="pathway">
    <text evidence="5">Purine metabolism; AMP biosynthesis via salvage pathway; AMP from ADP: step 1/1.</text>
</comment>
<comment type="function">
    <text evidence="5">Catalyzes the reversible transfer of the terminal phosphate group between ATP and AMP. Plays an important role in cellular energy homeostasis and in adenine nucleotide metabolism.</text>
</comment>
<dbReference type="AlphaFoldDB" id="A0A1W2BSZ4"/>
<keyword evidence="4 5" id="KW-0418">Kinase</keyword>
<feature type="binding site" evidence="5">
    <location>
        <position position="92"/>
    </location>
    <ligand>
        <name>AMP</name>
        <dbReference type="ChEBI" id="CHEBI:456215"/>
    </ligand>
</feature>
<sequence length="224" mass="25083">MNIIFFGPNGSGKGTQGSILKDKYNIAHIESGAIFRENIKGGTELGKQAKAYIDKGDLVPDEITIPMVLDRLKQDDCKNGWLLDGFPRNKVQAEKLDASLKEAGMKLDYVIEMLLDRQIAKDRIMGRRLCETDNNHPNNIFIDAIKPDGDKCRVCGGNLIKRADDQDEAAIDKRHSIYYNDVDGTLASAYHFRDLAAKDDSVKYFTLQGEKDLKSVTEELISKL</sequence>
<evidence type="ECO:0000313" key="9">
    <source>
        <dbReference type="Proteomes" id="UP000192418"/>
    </source>
</evidence>
<feature type="binding site" evidence="5">
    <location>
        <begin position="10"/>
        <end position="15"/>
    </location>
    <ligand>
        <name>ATP</name>
        <dbReference type="ChEBI" id="CHEBI:30616"/>
    </ligand>
</feature>
<evidence type="ECO:0000256" key="3">
    <source>
        <dbReference type="ARBA" id="ARBA00022741"/>
    </source>
</evidence>
<evidence type="ECO:0000256" key="1">
    <source>
        <dbReference type="ARBA" id="ARBA00022679"/>
    </source>
</evidence>
<dbReference type="GO" id="GO:0004017">
    <property type="term" value="F:AMP kinase activity"/>
    <property type="evidence" value="ECO:0007669"/>
    <property type="project" value="UniProtKB-UniRule"/>
</dbReference>
<dbReference type="InterPro" id="IPR033690">
    <property type="entry name" value="Adenylat_kinase_CS"/>
</dbReference>
<evidence type="ECO:0000313" key="8">
    <source>
        <dbReference type="EMBL" id="SMC76107.1"/>
    </source>
</evidence>
<keyword evidence="2 5" id="KW-0545">Nucleotide biosynthesis</keyword>
<dbReference type="NCBIfam" id="NF011102">
    <property type="entry name" value="PRK14529.1"/>
    <property type="match status" value="1"/>
</dbReference>
<dbReference type="InterPro" id="IPR027417">
    <property type="entry name" value="P-loop_NTPase"/>
</dbReference>
<dbReference type="InterPro" id="IPR000850">
    <property type="entry name" value="Adenylat/UMP-CMP_kin"/>
</dbReference>
<keyword evidence="3 5" id="KW-0547">Nucleotide-binding</keyword>
<dbReference type="STRING" id="1121400.SAMN02746065_109112"/>
<dbReference type="HAMAP" id="MF_00235">
    <property type="entry name" value="Adenylate_kinase_Adk"/>
    <property type="match status" value="1"/>
</dbReference>
<keyword evidence="5" id="KW-0963">Cytoplasm</keyword>
<feature type="binding site" evidence="5">
    <location>
        <position position="36"/>
    </location>
    <ligand>
        <name>AMP</name>
        <dbReference type="ChEBI" id="CHEBI:456215"/>
    </ligand>
</feature>
<dbReference type="EC" id="2.7.4.3" evidence="5 7"/>
<dbReference type="GO" id="GO:0005737">
    <property type="term" value="C:cytoplasm"/>
    <property type="evidence" value="ECO:0007669"/>
    <property type="project" value="UniProtKB-SubCell"/>
</dbReference>
<comment type="subunit">
    <text evidence="5 7">Monomer.</text>
</comment>
<comment type="catalytic activity">
    <reaction evidence="5 7">
        <text>AMP + ATP = 2 ADP</text>
        <dbReference type="Rhea" id="RHEA:12973"/>
        <dbReference type="ChEBI" id="CHEBI:30616"/>
        <dbReference type="ChEBI" id="CHEBI:456215"/>
        <dbReference type="ChEBI" id="CHEBI:456216"/>
        <dbReference type="EC" id="2.7.4.3"/>
    </reaction>
</comment>
<dbReference type="SUPFAM" id="SSF52540">
    <property type="entry name" value="P-loop containing nucleoside triphosphate hydrolases"/>
    <property type="match status" value="1"/>
</dbReference>
<feature type="binding site" evidence="5">
    <location>
        <begin position="57"/>
        <end position="59"/>
    </location>
    <ligand>
        <name>AMP</name>
        <dbReference type="ChEBI" id="CHEBI:456215"/>
    </ligand>
</feature>
<dbReference type="RefSeq" id="WP_084068955.1">
    <property type="nucleotide sequence ID" value="NZ_FWXY01000009.1"/>
</dbReference>
<dbReference type="EMBL" id="FWXY01000009">
    <property type="protein sequence ID" value="SMC76107.1"/>
    <property type="molecule type" value="Genomic_DNA"/>
</dbReference>
<feature type="binding site" evidence="5">
    <location>
        <position position="127"/>
    </location>
    <ligand>
        <name>ATP</name>
        <dbReference type="ChEBI" id="CHEBI:30616"/>
    </ligand>
</feature>
<dbReference type="PRINTS" id="PR00094">
    <property type="entry name" value="ADENYLTKNASE"/>
</dbReference>
<evidence type="ECO:0000256" key="5">
    <source>
        <dbReference type="HAMAP-Rule" id="MF_00235"/>
    </source>
</evidence>
<dbReference type="PANTHER" id="PTHR23359">
    <property type="entry name" value="NUCLEOTIDE KINASE"/>
    <property type="match status" value="1"/>
</dbReference>
<feature type="binding site" evidence="5">
    <location>
        <position position="211"/>
    </location>
    <ligand>
        <name>ATP</name>
        <dbReference type="ChEBI" id="CHEBI:30616"/>
    </ligand>
</feature>
<reference evidence="8 9" key="1">
    <citation type="submission" date="2017-04" db="EMBL/GenBank/DDBJ databases">
        <authorList>
            <person name="Afonso C.L."/>
            <person name="Miller P.J."/>
            <person name="Scott M.A."/>
            <person name="Spackman E."/>
            <person name="Goraichik I."/>
            <person name="Dimitrov K.M."/>
            <person name="Suarez D.L."/>
            <person name="Swayne D.E."/>
        </authorList>
    </citation>
    <scope>NUCLEOTIDE SEQUENCE [LARGE SCALE GENOMIC DNA]</scope>
    <source>
        <strain evidence="8 9">DSM 3385</strain>
    </source>
</reference>
<dbReference type="Gene3D" id="3.40.50.300">
    <property type="entry name" value="P-loop containing nucleotide triphosphate hydrolases"/>
    <property type="match status" value="1"/>
</dbReference>
<evidence type="ECO:0000256" key="6">
    <source>
        <dbReference type="RuleBase" id="RU003330"/>
    </source>
</evidence>
<dbReference type="InterPro" id="IPR006259">
    <property type="entry name" value="Adenyl_kin_sub"/>
</dbReference>
<dbReference type="UniPathway" id="UPA00588">
    <property type="reaction ID" value="UER00649"/>
</dbReference>
<keyword evidence="5 7" id="KW-0067">ATP-binding</keyword>
<comment type="domain">
    <text evidence="5">Consists of three domains, a large central CORE domain and two small peripheral domains, NMPbind and LID, which undergo movements during catalysis. The LID domain closes over the site of phosphoryl transfer upon ATP binding. Assembling and dissambling the active center during each catalytic cycle provides an effective means to prevent ATP hydrolysis.</text>
</comment>
<protein>
    <recommendedName>
        <fullName evidence="5 7">Adenylate kinase</fullName>
        <shortName evidence="5">AK</shortName>
        <ecNumber evidence="5 7">2.7.4.3</ecNumber>
    </recommendedName>
    <alternativeName>
        <fullName evidence="5">ATP-AMP transphosphorylase</fullName>
    </alternativeName>
    <alternativeName>
        <fullName evidence="5">ATP:AMP phosphotransferase</fullName>
    </alternativeName>
    <alternativeName>
        <fullName evidence="5">Adenylate monophosphate kinase</fullName>
    </alternativeName>
</protein>
<evidence type="ECO:0000256" key="7">
    <source>
        <dbReference type="RuleBase" id="RU003331"/>
    </source>
</evidence>
<proteinExistence type="inferred from homology"/>
<comment type="subcellular location">
    <subcellularLocation>
        <location evidence="5 7">Cytoplasm</location>
    </subcellularLocation>
</comment>
<evidence type="ECO:0000256" key="4">
    <source>
        <dbReference type="ARBA" id="ARBA00022777"/>
    </source>
</evidence>
<feature type="region of interest" description="NMP" evidence="5">
    <location>
        <begin position="30"/>
        <end position="59"/>
    </location>
</feature>
<feature type="binding site" evidence="5">
    <location>
        <position position="31"/>
    </location>
    <ligand>
        <name>AMP</name>
        <dbReference type="ChEBI" id="CHEBI:456215"/>
    </ligand>
</feature>
<name>A0A1W2BSZ4_9BACT</name>
<feature type="binding site" evidence="5">
    <location>
        <position position="174"/>
    </location>
    <ligand>
        <name>AMP</name>
        <dbReference type="ChEBI" id="CHEBI:456215"/>
    </ligand>
</feature>
<evidence type="ECO:0000256" key="2">
    <source>
        <dbReference type="ARBA" id="ARBA00022727"/>
    </source>
</evidence>
<keyword evidence="1 5" id="KW-0808">Transferase</keyword>
<feature type="binding site" evidence="5">
    <location>
        <position position="162"/>
    </location>
    <ligand>
        <name>AMP</name>
        <dbReference type="ChEBI" id="CHEBI:456215"/>
    </ligand>
</feature>
<dbReference type="Proteomes" id="UP000192418">
    <property type="component" value="Unassembled WGS sequence"/>
</dbReference>
<comment type="similarity">
    <text evidence="5 6">Belongs to the adenylate kinase family.</text>
</comment>
<comment type="caution">
    <text evidence="5">Lacks conserved residue(s) required for the propagation of feature annotation.</text>
</comment>
<gene>
    <name evidence="5" type="primary">adk</name>
    <name evidence="8" type="ORF">SAMN02746065_109112</name>
</gene>
<dbReference type="CDD" id="cd01428">
    <property type="entry name" value="ADK"/>
    <property type="match status" value="1"/>
</dbReference>
<keyword evidence="9" id="KW-1185">Reference proteome</keyword>
<dbReference type="PROSITE" id="PS00113">
    <property type="entry name" value="ADENYLATE_KINASE"/>
    <property type="match status" value="1"/>
</dbReference>
<dbReference type="GO" id="GO:0044209">
    <property type="term" value="P:AMP salvage"/>
    <property type="evidence" value="ECO:0007669"/>
    <property type="project" value="UniProtKB-UniRule"/>
</dbReference>
<accession>A0A1W2BSZ4</accession>